<evidence type="ECO:0000256" key="1">
    <source>
        <dbReference type="ARBA" id="ARBA00004141"/>
    </source>
</evidence>
<dbReference type="AlphaFoldDB" id="A0A6A7MVE1"/>
<evidence type="ECO:0000259" key="6">
    <source>
        <dbReference type="Pfam" id="PF04932"/>
    </source>
</evidence>
<dbReference type="InterPro" id="IPR017528">
    <property type="entry name" value="CHP03097O-antigen_lig-rel"/>
</dbReference>
<dbReference type="Pfam" id="PF04932">
    <property type="entry name" value="Wzy_C"/>
    <property type="match status" value="1"/>
</dbReference>
<dbReference type="NCBIfam" id="TIGR03097">
    <property type="entry name" value="PEP_O_lig_1"/>
    <property type="match status" value="1"/>
</dbReference>
<feature type="transmembrane region" description="Helical" evidence="5">
    <location>
        <begin position="129"/>
        <end position="149"/>
    </location>
</feature>
<evidence type="ECO:0000313" key="8">
    <source>
        <dbReference type="EMBL" id="MQA36963.1"/>
    </source>
</evidence>
<gene>
    <name evidence="8" type="ORF">GEV02_02275</name>
</gene>
<accession>A0A6A7MVE1</accession>
<protein>
    <submittedName>
        <fullName evidence="8">Putative O-glycosylation ligase, exosortase A system-associated</fullName>
    </submittedName>
</protein>
<proteinExistence type="predicted"/>
<evidence type="ECO:0000313" key="9">
    <source>
        <dbReference type="Proteomes" id="UP000440498"/>
    </source>
</evidence>
<feature type="transmembrane region" description="Helical" evidence="5">
    <location>
        <begin position="169"/>
        <end position="185"/>
    </location>
</feature>
<feature type="transmembrane region" description="Helical" evidence="5">
    <location>
        <begin position="101"/>
        <end position="120"/>
    </location>
</feature>
<evidence type="ECO:0000256" key="2">
    <source>
        <dbReference type="ARBA" id="ARBA00022692"/>
    </source>
</evidence>
<feature type="transmembrane region" description="Helical" evidence="5">
    <location>
        <begin position="197"/>
        <end position="230"/>
    </location>
</feature>
<dbReference type="InterPro" id="IPR051533">
    <property type="entry name" value="WaaL-like"/>
</dbReference>
<keyword evidence="3 5" id="KW-1133">Transmembrane helix</keyword>
<sequence>MRDILITLIVFGSLPMILRNPVNGVLMWVWISVMNPHTQGWGFATTFPFAFIIAIATLFSVAISRLPKALPMSGITFTLITLVLWMNVTTLFALFPESAYAQWSKVMKIMLMSLVTMTVIRSRDDIQRLMWVLTMSIAYYGVKGGIFTIRSGGVDRVWGPEGTFIGDNNAIALALIMTIPLMRYLQQRSEQRWLRHGLSATMLLSALAALGSYSRGALLAIGAMIVFMWLKSRHKLAAGALIALLTPLAFLFMPDRWSERMDSIGTYQEDESAMGRINAWYMAWNLARDRFFGGGFEIAEPGTFFLYAPNPTDIHAAHSIYFQALGEHGFIGLGLYLLLLGMTWRSAAWIVRHSRNQPELEWAQQLATMIQASFAGFAVGGAFLSLLYFDVPYYLMGVIVATRLLVAGQQTAVSPAMLAQVGGRRQAIGQP</sequence>
<evidence type="ECO:0000259" key="7">
    <source>
        <dbReference type="Pfam" id="PF19358"/>
    </source>
</evidence>
<evidence type="ECO:0000256" key="3">
    <source>
        <dbReference type="ARBA" id="ARBA00022989"/>
    </source>
</evidence>
<dbReference type="InterPro" id="IPR045979">
    <property type="entry name" value="DUF5935"/>
</dbReference>
<feature type="transmembrane region" description="Helical" evidence="5">
    <location>
        <begin position="330"/>
        <end position="350"/>
    </location>
</feature>
<organism evidence="8 9">
    <name type="scientific">Rugamonas aquatica</name>
    <dbReference type="NCBI Taxonomy" id="2743357"/>
    <lineage>
        <taxon>Bacteria</taxon>
        <taxon>Pseudomonadati</taxon>
        <taxon>Pseudomonadota</taxon>
        <taxon>Betaproteobacteria</taxon>
        <taxon>Burkholderiales</taxon>
        <taxon>Oxalobacteraceae</taxon>
        <taxon>Telluria group</taxon>
        <taxon>Rugamonas</taxon>
    </lineage>
</organism>
<keyword evidence="2 5" id="KW-0812">Transmembrane</keyword>
<dbReference type="InterPro" id="IPR007016">
    <property type="entry name" value="O-antigen_ligase-rel_domated"/>
</dbReference>
<dbReference type="RefSeq" id="WP_152836310.1">
    <property type="nucleotide sequence ID" value="NZ_WHUG01000001.1"/>
</dbReference>
<dbReference type="PANTHER" id="PTHR37422">
    <property type="entry name" value="TEICHURONIC ACID BIOSYNTHESIS PROTEIN TUAE"/>
    <property type="match status" value="1"/>
</dbReference>
<dbReference type="GO" id="GO:0016874">
    <property type="term" value="F:ligase activity"/>
    <property type="evidence" value="ECO:0007669"/>
    <property type="project" value="UniProtKB-KW"/>
</dbReference>
<dbReference type="Proteomes" id="UP000440498">
    <property type="component" value="Unassembled WGS sequence"/>
</dbReference>
<evidence type="ECO:0000256" key="4">
    <source>
        <dbReference type="ARBA" id="ARBA00023136"/>
    </source>
</evidence>
<dbReference type="EMBL" id="WHUG01000001">
    <property type="protein sequence ID" value="MQA36963.1"/>
    <property type="molecule type" value="Genomic_DNA"/>
</dbReference>
<evidence type="ECO:0000256" key="5">
    <source>
        <dbReference type="SAM" id="Phobius"/>
    </source>
</evidence>
<feature type="transmembrane region" description="Helical" evidence="5">
    <location>
        <begin position="370"/>
        <end position="389"/>
    </location>
</feature>
<feature type="transmembrane region" description="Helical" evidence="5">
    <location>
        <begin position="75"/>
        <end position="95"/>
    </location>
</feature>
<comment type="subcellular location">
    <subcellularLocation>
        <location evidence="1">Membrane</location>
        <topology evidence="1">Multi-pass membrane protein</topology>
    </subcellularLocation>
</comment>
<feature type="domain" description="O-antigen ligase-related" evidence="6">
    <location>
        <begin position="201"/>
        <end position="337"/>
    </location>
</feature>
<keyword evidence="4 5" id="KW-0472">Membrane</keyword>
<keyword evidence="9" id="KW-1185">Reference proteome</keyword>
<feature type="domain" description="DUF5935" evidence="7">
    <location>
        <begin position="1"/>
        <end position="188"/>
    </location>
</feature>
<comment type="caution">
    <text evidence="8">The sequence shown here is derived from an EMBL/GenBank/DDBJ whole genome shotgun (WGS) entry which is preliminary data.</text>
</comment>
<dbReference type="GO" id="GO:0016020">
    <property type="term" value="C:membrane"/>
    <property type="evidence" value="ECO:0007669"/>
    <property type="project" value="UniProtKB-SubCell"/>
</dbReference>
<keyword evidence="8" id="KW-0436">Ligase</keyword>
<dbReference type="PANTHER" id="PTHR37422:SF13">
    <property type="entry name" value="LIPOPOLYSACCHARIDE BIOSYNTHESIS PROTEIN PA4999-RELATED"/>
    <property type="match status" value="1"/>
</dbReference>
<reference evidence="8 9" key="1">
    <citation type="submission" date="2019-10" db="EMBL/GenBank/DDBJ databases">
        <title>Two novel species isolated from a subtropical stream in China.</title>
        <authorList>
            <person name="Lu H."/>
        </authorList>
    </citation>
    <scope>NUCLEOTIDE SEQUENCE [LARGE SCALE GENOMIC DNA]</scope>
    <source>
        <strain evidence="8 9">FT29W</strain>
    </source>
</reference>
<feature type="transmembrane region" description="Helical" evidence="5">
    <location>
        <begin position="236"/>
        <end position="253"/>
    </location>
</feature>
<feature type="transmembrane region" description="Helical" evidence="5">
    <location>
        <begin position="43"/>
        <end position="63"/>
    </location>
</feature>
<name>A0A6A7MVE1_9BURK</name>
<dbReference type="Pfam" id="PF19358">
    <property type="entry name" value="DUF5935"/>
    <property type="match status" value="1"/>
</dbReference>